<keyword evidence="2" id="KW-1185">Reference proteome</keyword>
<reference evidence="1 2" key="1">
    <citation type="submission" date="2021-06" db="EMBL/GenBank/DDBJ databases">
        <title>Caerostris darwini draft genome.</title>
        <authorList>
            <person name="Kono N."/>
            <person name="Arakawa K."/>
        </authorList>
    </citation>
    <scope>NUCLEOTIDE SEQUENCE [LARGE SCALE GENOMIC DNA]</scope>
</reference>
<evidence type="ECO:0000313" key="2">
    <source>
        <dbReference type="Proteomes" id="UP001054837"/>
    </source>
</evidence>
<protein>
    <submittedName>
        <fullName evidence="1">Uncharacterized protein</fullName>
    </submittedName>
</protein>
<gene>
    <name evidence="1" type="ORF">CDAR_228001</name>
</gene>
<dbReference type="AlphaFoldDB" id="A0AAV4VF64"/>
<dbReference type="Proteomes" id="UP001054837">
    <property type="component" value="Unassembled WGS sequence"/>
</dbReference>
<dbReference type="EMBL" id="BPLQ01012852">
    <property type="protein sequence ID" value="GIY68284.1"/>
    <property type="molecule type" value="Genomic_DNA"/>
</dbReference>
<evidence type="ECO:0000313" key="1">
    <source>
        <dbReference type="EMBL" id="GIY68284.1"/>
    </source>
</evidence>
<comment type="caution">
    <text evidence="1">The sequence shown here is derived from an EMBL/GenBank/DDBJ whole genome shotgun (WGS) entry which is preliminary data.</text>
</comment>
<name>A0AAV4VF64_9ARAC</name>
<proteinExistence type="predicted"/>
<organism evidence="1 2">
    <name type="scientific">Caerostris darwini</name>
    <dbReference type="NCBI Taxonomy" id="1538125"/>
    <lineage>
        <taxon>Eukaryota</taxon>
        <taxon>Metazoa</taxon>
        <taxon>Ecdysozoa</taxon>
        <taxon>Arthropoda</taxon>
        <taxon>Chelicerata</taxon>
        <taxon>Arachnida</taxon>
        <taxon>Araneae</taxon>
        <taxon>Araneomorphae</taxon>
        <taxon>Entelegynae</taxon>
        <taxon>Araneoidea</taxon>
        <taxon>Araneidae</taxon>
        <taxon>Caerostris</taxon>
    </lineage>
</organism>
<sequence length="115" mass="12972">MCSAIISQHLPLFFCHVFKKFVCFKTQAIHDSGILTTILADLQQDYISVINWKTLLMKVGLILVESSNLVQVWVVPFLFSSEIHRRPCGALLTRVSTNEKTAIDMISMADPTAFQ</sequence>
<accession>A0AAV4VF64</accession>